<dbReference type="AlphaFoldDB" id="A0A6G0U148"/>
<dbReference type="EMBL" id="VYZN01000011">
    <property type="protein sequence ID" value="KAE9542349.1"/>
    <property type="molecule type" value="Genomic_DNA"/>
</dbReference>
<evidence type="ECO:0000256" key="2">
    <source>
        <dbReference type="ARBA" id="ARBA00022723"/>
    </source>
</evidence>
<accession>A0A6G0U148</accession>
<dbReference type="InterPro" id="IPR052035">
    <property type="entry name" value="ZnF_BED_domain_contain"/>
</dbReference>
<organism evidence="6 7">
    <name type="scientific">Aphis glycines</name>
    <name type="common">Soybean aphid</name>
    <dbReference type="NCBI Taxonomy" id="307491"/>
    <lineage>
        <taxon>Eukaryota</taxon>
        <taxon>Metazoa</taxon>
        <taxon>Ecdysozoa</taxon>
        <taxon>Arthropoda</taxon>
        <taxon>Hexapoda</taxon>
        <taxon>Insecta</taxon>
        <taxon>Pterygota</taxon>
        <taxon>Neoptera</taxon>
        <taxon>Paraneoptera</taxon>
        <taxon>Hemiptera</taxon>
        <taxon>Sternorrhyncha</taxon>
        <taxon>Aphidomorpha</taxon>
        <taxon>Aphidoidea</taxon>
        <taxon>Aphididae</taxon>
        <taxon>Aphidini</taxon>
        <taxon>Aphis</taxon>
        <taxon>Aphis</taxon>
    </lineage>
</organism>
<keyword evidence="5" id="KW-0539">Nucleus</keyword>
<keyword evidence="7" id="KW-1185">Reference proteome</keyword>
<evidence type="ECO:0000256" key="4">
    <source>
        <dbReference type="ARBA" id="ARBA00022833"/>
    </source>
</evidence>
<evidence type="ECO:0008006" key="8">
    <source>
        <dbReference type="Google" id="ProtNLM"/>
    </source>
</evidence>
<evidence type="ECO:0000313" key="7">
    <source>
        <dbReference type="Proteomes" id="UP000475862"/>
    </source>
</evidence>
<name>A0A6G0U148_APHGL</name>
<proteinExistence type="predicted"/>
<dbReference type="PANTHER" id="PTHR46481">
    <property type="entry name" value="ZINC FINGER BED DOMAIN-CONTAINING PROTEIN 4"/>
    <property type="match status" value="1"/>
</dbReference>
<evidence type="ECO:0000256" key="3">
    <source>
        <dbReference type="ARBA" id="ARBA00022771"/>
    </source>
</evidence>
<reference evidence="6 7" key="1">
    <citation type="submission" date="2019-08" db="EMBL/GenBank/DDBJ databases">
        <title>The genome of the soybean aphid Biotype 1, its phylome, world population structure and adaptation to the North American continent.</title>
        <authorList>
            <person name="Giordano R."/>
            <person name="Donthu R.K."/>
            <person name="Hernandez A.G."/>
            <person name="Wright C.L."/>
            <person name="Zimin A.V."/>
        </authorList>
    </citation>
    <scope>NUCLEOTIDE SEQUENCE [LARGE SCALE GENOMIC DNA]</scope>
    <source>
        <tissue evidence="6">Whole aphids</tissue>
    </source>
</reference>
<comment type="caution">
    <text evidence="6">The sequence shown here is derived from an EMBL/GenBank/DDBJ whole genome shotgun (WGS) entry which is preliminary data.</text>
</comment>
<dbReference type="GO" id="GO:0005634">
    <property type="term" value="C:nucleus"/>
    <property type="evidence" value="ECO:0007669"/>
    <property type="project" value="UniProtKB-SubCell"/>
</dbReference>
<sequence length="237" mass="27181">MNWDKACCHPSPHDIEFLNINRYFVLIIIHKSIFNMSFNPSAISKNQLLLYFSNIDQLNYKCNTCNKIYKTPNGGKTNQPQKNNDTVVDAEPHYKNNVGGPKAKIITDSIIYYFVKDNISFKTIENEEFKQILLAICPLYKLPGQDTIARQIDDLYTVMASEFREELSKVLFVSITTDVWTETMQMSSFLGMTTYLIQDGKLKTQNIGTVELFKGHTAIYIGHNLIETLQSWGLEAQ</sequence>
<dbReference type="PANTHER" id="PTHR46481:SF10">
    <property type="entry name" value="ZINC FINGER BED DOMAIN-CONTAINING PROTEIN 39"/>
    <property type="match status" value="1"/>
</dbReference>
<dbReference type="Proteomes" id="UP000475862">
    <property type="component" value="Unassembled WGS sequence"/>
</dbReference>
<evidence type="ECO:0000313" key="6">
    <source>
        <dbReference type="EMBL" id="KAE9542349.1"/>
    </source>
</evidence>
<dbReference type="OrthoDB" id="2438421at2759"/>
<keyword evidence="3" id="KW-0863">Zinc-finger</keyword>
<evidence type="ECO:0000256" key="5">
    <source>
        <dbReference type="ARBA" id="ARBA00023242"/>
    </source>
</evidence>
<gene>
    <name evidence="6" type="ORF">AGLY_003476</name>
</gene>
<comment type="subcellular location">
    <subcellularLocation>
        <location evidence="1">Nucleus</location>
    </subcellularLocation>
</comment>
<protein>
    <recommendedName>
        <fullName evidence="8">BED-type domain-containing protein</fullName>
    </recommendedName>
</protein>
<keyword evidence="2" id="KW-0479">Metal-binding</keyword>
<dbReference type="GO" id="GO:0008270">
    <property type="term" value="F:zinc ion binding"/>
    <property type="evidence" value="ECO:0007669"/>
    <property type="project" value="UniProtKB-KW"/>
</dbReference>
<evidence type="ECO:0000256" key="1">
    <source>
        <dbReference type="ARBA" id="ARBA00004123"/>
    </source>
</evidence>
<keyword evidence="4" id="KW-0862">Zinc</keyword>